<dbReference type="PANTHER" id="PTHR23086:SF8">
    <property type="entry name" value="PHOSPHATIDYLINOSITOL 5-PHOSPHATE 4-KINASE, ISOFORM A"/>
    <property type="match status" value="1"/>
</dbReference>
<dbReference type="CDD" id="cd00139">
    <property type="entry name" value="PIPKc"/>
    <property type="match status" value="1"/>
</dbReference>
<feature type="transmembrane region" description="Helical" evidence="2">
    <location>
        <begin position="377"/>
        <end position="398"/>
    </location>
</feature>
<dbReference type="GO" id="GO:0046854">
    <property type="term" value="P:phosphatidylinositol phosphate biosynthetic process"/>
    <property type="evidence" value="ECO:0007669"/>
    <property type="project" value="TreeGrafter"/>
</dbReference>
<dbReference type="Pfam" id="PF01504">
    <property type="entry name" value="PIP5K"/>
    <property type="match status" value="1"/>
</dbReference>
<keyword evidence="2" id="KW-0472">Membrane</keyword>
<dbReference type="GO" id="GO:0016308">
    <property type="term" value="F:1-phosphatidylinositol-4-phosphate 5-kinase activity"/>
    <property type="evidence" value="ECO:0007669"/>
    <property type="project" value="TreeGrafter"/>
</dbReference>
<reference evidence="4" key="2">
    <citation type="submission" date="2011-02" db="EMBL/GenBank/DDBJ databases">
        <authorList>
            <person name="MacLean D."/>
        </authorList>
    </citation>
    <scope>NUCLEOTIDE SEQUENCE</scope>
</reference>
<dbReference type="HOGENOM" id="CLU_007979_2_0_1"/>
<gene>
    <name evidence="4" type="primary">AlNc14C246G9559</name>
    <name evidence="4" type="ORF">ALNC14_107060</name>
</gene>
<dbReference type="InterPro" id="IPR023610">
    <property type="entry name" value="PInositol-4/5-P-5/4-kinase"/>
</dbReference>
<keyword evidence="2" id="KW-0812">Transmembrane</keyword>
<dbReference type="SUPFAM" id="SSF56104">
    <property type="entry name" value="SAICAR synthase-like"/>
    <property type="match status" value="1"/>
</dbReference>
<feature type="domain" description="PIPK" evidence="3">
    <location>
        <begin position="490"/>
        <end position="858"/>
    </location>
</feature>
<evidence type="ECO:0000256" key="1">
    <source>
        <dbReference type="PROSITE-ProRule" id="PRU00781"/>
    </source>
</evidence>
<dbReference type="InterPro" id="IPR027483">
    <property type="entry name" value="PInositol-4-P-4/5-kinase_C_sf"/>
</dbReference>
<keyword evidence="1 4" id="KW-0418">Kinase</keyword>
<proteinExistence type="predicted"/>
<dbReference type="InterPro" id="IPR002498">
    <property type="entry name" value="PInositol-4-P-4/5-kinase_core"/>
</dbReference>
<dbReference type="GO" id="GO:0005524">
    <property type="term" value="F:ATP binding"/>
    <property type="evidence" value="ECO:0007669"/>
    <property type="project" value="UniProtKB-UniRule"/>
</dbReference>
<evidence type="ECO:0000256" key="2">
    <source>
        <dbReference type="SAM" id="Phobius"/>
    </source>
</evidence>
<feature type="transmembrane region" description="Helical" evidence="2">
    <location>
        <begin position="164"/>
        <end position="183"/>
    </location>
</feature>
<organism evidence="4">
    <name type="scientific">Albugo laibachii Nc14</name>
    <dbReference type="NCBI Taxonomy" id="890382"/>
    <lineage>
        <taxon>Eukaryota</taxon>
        <taxon>Sar</taxon>
        <taxon>Stramenopiles</taxon>
        <taxon>Oomycota</taxon>
        <taxon>Peronosporomycetes</taxon>
        <taxon>Albuginales</taxon>
        <taxon>Albuginaceae</taxon>
        <taxon>Albugo</taxon>
    </lineage>
</organism>
<feature type="transmembrane region" description="Helical" evidence="2">
    <location>
        <begin position="220"/>
        <end position="240"/>
    </location>
</feature>
<dbReference type="GO" id="GO:0005886">
    <property type="term" value="C:plasma membrane"/>
    <property type="evidence" value="ECO:0007669"/>
    <property type="project" value="TreeGrafter"/>
</dbReference>
<evidence type="ECO:0000313" key="4">
    <source>
        <dbReference type="EMBL" id="CCA24562.1"/>
    </source>
</evidence>
<keyword evidence="1" id="KW-0808">Transferase</keyword>
<feature type="transmembrane region" description="Helical" evidence="2">
    <location>
        <begin position="419"/>
        <end position="444"/>
    </location>
</feature>
<feature type="transmembrane region" description="Helical" evidence="2">
    <location>
        <begin position="293"/>
        <end position="313"/>
    </location>
</feature>
<dbReference type="PANTHER" id="PTHR23086">
    <property type="entry name" value="PHOSPHATIDYLINOSITOL-4-PHOSPHATE 5-KINASE"/>
    <property type="match status" value="1"/>
</dbReference>
<evidence type="ECO:0000259" key="3">
    <source>
        <dbReference type="PROSITE" id="PS51455"/>
    </source>
</evidence>
<keyword evidence="1" id="KW-0067">ATP-binding</keyword>
<dbReference type="PROSITE" id="PS51455">
    <property type="entry name" value="PIPK"/>
    <property type="match status" value="1"/>
</dbReference>
<feature type="transmembrane region" description="Helical" evidence="2">
    <location>
        <begin position="260"/>
        <end position="281"/>
    </location>
</feature>
<dbReference type="Gene3D" id="1.20.1070.10">
    <property type="entry name" value="Rhodopsin 7-helix transmembrane proteins"/>
    <property type="match status" value="1"/>
</dbReference>
<dbReference type="SMART" id="SM00330">
    <property type="entry name" value="PIPKc"/>
    <property type="match status" value="1"/>
</dbReference>
<dbReference type="EMBL" id="FR824291">
    <property type="protein sequence ID" value="CCA24562.1"/>
    <property type="molecule type" value="Genomic_DNA"/>
</dbReference>
<dbReference type="Gene3D" id="3.30.810.10">
    <property type="entry name" value="2-Layer Sandwich"/>
    <property type="match status" value="1"/>
</dbReference>
<feature type="transmembrane region" description="Helical" evidence="2">
    <location>
        <begin position="189"/>
        <end position="208"/>
    </location>
</feature>
<accession>F0WT74</accession>
<name>F0WT74_9STRA</name>
<dbReference type="Gene3D" id="3.30.800.10">
    <property type="entry name" value="Phosphatidylinositol Phosphate Kinase II Beta"/>
    <property type="match status" value="1"/>
</dbReference>
<dbReference type="InterPro" id="IPR027484">
    <property type="entry name" value="PInositol-4-P-5-kinase_N"/>
</dbReference>
<keyword evidence="1" id="KW-0547">Nucleotide-binding</keyword>
<feature type="transmembrane region" description="Helical" evidence="2">
    <location>
        <begin position="464"/>
        <end position="483"/>
    </location>
</feature>
<keyword evidence="2" id="KW-1133">Transmembrane helix</keyword>
<dbReference type="AlphaFoldDB" id="F0WT74"/>
<reference evidence="4" key="1">
    <citation type="journal article" date="2011" name="PLoS Biol.">
        <title>Gene gain and loss during evolution of obligate parasitism in the white rust pathogen of Arabidopsis thaliana.</title>
        <authorList>
            <person name="Kemen E."/>
            <person name="Gardiner A."/>
            <person name="Schultz-Larsen T."/>
            <person name="Kemen A.C."/>
            <person name="Balmuth A.L."/>
            <person name="Robert-Seilaniantz A."/>
            <person name="Bailey K."/>
            <person name="Holub E."/>
            <person name="Studholme D.J."/>
            <person name="Maclean D."/>
            <person name="Jones J.D."/>
        </authorList>
    </citation>
    <scope>NUCLEOTIDE SEQUENCE</scope>
</reference>
<sequence>MESRARRETPLLESCSYQNTSTPIEISNRSCSGVTVGTEINGTFLSDNCMESRLCMKEIEKSDKKLPTCHGLGPSDLKSSPPSMMNTGNDNQSHFSALNMDNLQHPFAITTRIQPSRSSAPAFAANSIIRVINKDMTQQFHGRATASSSSGANIDWFGNRKAQVIGLCMTFAFLGIAIALSSYRWIGLIAGSLNTILCGSAVVATYFHKKHWHQHPNPIVRNRAVLGIFFATCLLLNVWLDYSVGDVHNDHCQRLAGVTEFFFFTSEAWGLVMACDLYSSLNSPFTSYKRMMRFYHLWVWLGGILAGGITWGVKGAGGFFTVDGQSMKYGSSLSTVVGFCMASSRICCPEGHFCGGEYHANCADGASFLTTQKWPWILIYFFVIVVLIASVWVLTLAWHRLYLRGVPKTYNIRLRVLNYISFFTGACVFYWFLLSLVYMSAYFVATKSIHSPGIVQLAQVFRQIMAFLIASKGYLDYVIWFAINNTRSMSNEQSHFGDSAQVEVDLSPQVNMALRSEILYYTTSGIKASVESCRDEEIQIPIFGENDKKLVKFWSYCPVSFRNIRKSFGIRDEEYLQMFGATTKEQFSEGRSGAFMFFTGDEQLIVKTMSHEECSFLRKIAAQYEQYVTQNKDTLMTRFYGCHAVSLYGNVYYFVVMGNIFADTQIIHHRYDIKGSWVDRNAKVPKAGDKTTCRYCNASYTFGFKKNQECGDGVHFHEPDIVLKDNDLMTKIRIDLTQANRIYDQIMQDSDFLCEQGIMDYSVLMGVQSCEYYVDASQEKYTKLSVHQGSIHSHEATSVTGPSLYHFGIIDILQQWTLQKKLERFYKCQIKRKDPDGLSAMPPKSYKFRFQQRMSRIFALDRLQVAPTYHRHHPALVEIIDQSEFSATRLGATMGMSYGIAD</sequence>
<protein>
    <submittedName>
        <fullName evidence="4">Phosphatidylinositol4phosphate5kinase (PiPIPKD5) putative</fullName>
    </submittedName>
</protein>